<comment type="similarity">
    <text evidence="1">Belongs to the TfdA dioxygenase family.</text>
</comment>
<name>A0A9E5T3V2_9GAMM</name>
<dbReference type="PANTHER" id="PTHR30468:SF1">
    <property type="entry name" value="ALPHA-KETOGLUTARATE-DEPENDENT SULFONATE DIOXYGENASE"/>
    <property type="match status" value="1"/>
</dbReference>
<dbReference type="InterPro" id="IPR042098">
    <property type="entry name" value="TauD-like_sf"/>
</dbReference>
<keyword evidence="2" id="KW-0479">Metal-binding</keyword>
<proteinExistence type="inferred from homology"/>
<evidence type="ECO:0000256" key="2">
    <source>
        <dbReference type="ARBA" id="ARBA00022723"/>
    </source>
</evidence>
<dbReference type="GO" id="GO:0005737">
    <property type="term" value="C:cytoplasm"/>
    <property type="evidence" value="ECO:0007669"/>
    <property type="project" value="TreeGrafter"/>
</dbReference>
<dbReference type="GO" id="GO:0000908">
    <property type="term" value="F:taurine dioxygenase activity"/>
    <property type="evidence" value="ECO:0007669"/>
    <property type="project" value="TreeGrafter"/>
</dbReference>
<evidence type="ECO:0000256" key="5">
    <source>
        <dbReference type="ARBA" id="ARBA00023004"/>
    </source>
</evidence>
<dbReference type="PANTHER" id="PTHR30468">
    <property type="entry name" value="ALPHA-KETOGLUTARATE-DEPENDENT SULFONATE DIOXYGENASE"/>
    <property type="match status" value="1"/>
</dbReference>
<dbReference type="AlphaFoldDB" id="A0A9E5T3V2"/>
<dbReference type="InterPro" id="IPR003819">
    <property type="entry name" value="TauD/TfdA-like"/>
</dbReference>
<keyword evidence="8" id="KW-1185">Reference proteome</keyword>
<reference evidence="7" key="1">
    <citation type="submission" date="2020-03" db="EMBL/GenBank/DDBJ databases">
        <authorList>
            <person name="Guo F."/>
        </authorList>
    </citation>
    <scope>NUCLEOTIDE SEQUENCE</scope>
    <source>
        <strain evidence="7">JCM 30134</strain>
    </source>
</reference>
<evidence type="ECO:0000256" key="1">
    <source>
        <dbReference type="ARBA" id="ARBA00005896"/>
    </source>
</evidence>
<accession>A0A9E5T3V2</accession>
<feature type="domain" description="TauD/TfdA-like" evidence="6">
    <location>
        <begin position="6"/>
        <end position="275"/>
    </location>
</feature>
<dbReference type="Pfam" id="PF02668">
    <property type="entry name" value="TauD"/>
    <property type="match status" value="1"/>
</dbReference>
<dbReference type="GO" id="GO:0006790">
    <property type="term" value="P:sulfur compound metabolic process"/>
    <property type="evidence" value="ECO:0007669"/>
    <property type="project" value="TreeGrafter"/>
</dbReference>
<dbReference type="SUPFAM" id="SSF51197">
    <property type="entry name" value="Clavaminate synthase-like"/>
    <property type="match status" value="1"/>
</dbReference>
<dbReference type="RefSeq" id="WP_167190161.1">
    <property type="nucleotide sequence ID" value="NZ_JAAONZ010000017.1"/>
</dbReference>
<comment type="caution">
    <text evidence="7">The sequence shown here is derived from an EMBL/GenBank/DDBJ whole genome shotgun (WGS) entry which is preliminary data.</text>
</comment>
<sequence length="278" mass="31306">MAISVTPTEGACGAFITGLDLSQPLSSATVHSIRQAWLQHHVVVFPEQQIDDDDLERFSRYFGDFAGDPYIAPMPGRKNVIELRRAAHETTPIFADAWHTDWSFGATPPAATLLYGITIPPHGGNTDFINQHKVLAHMPADMRQRLEGKVARHSARLAYAPDGMYGQQDKDRGRGFTILTDDSAYQEQPHPLIRRHPETGAEAVFGCFGYIVGIADVSAEEEQQLLTDLYHWQTREVFQYHHQWQAGMLVMWDNRSVLHKANGGYEGYERVLHRTVIA</sequence>
<evidence type="ECO:0000313" key="8">
    <source>
        <dbReference type="Proteomes" id="UP000787472"/>
    </source>
</evidence>
<keyword evidence="5" id="KW-0408">Iron</keyword>
<keyword evidence="4" id="KW-0560">Oxidoreductase</keyword>
<dbReference type="EMBL" id="JAAONZ010000017">
    <property type="protein sequence ID" value="NHO67442.1"/>
    <property type="molecule type" value="Genomic_DNA"/>
</dbReference>
<dbReference type="InterPro" id="IPR051323">
    <property type="entry name" value="AtsK-like"/>
</dbReference>
<protein>
    <submittedName>
        <fullName evidence="7">TauD/TfdA family dioxygenase</fullName>
    </submittedName>
</protein>
<dbReference type="Proteomes" id="UP000787472">
    <property type="component" value="Unassembled WGS sequence"/>
</dbReference>
<evidence type="ECO:0000256" key="3">
    <source>
        <dbReference type="ARBA" id="ARBA00022964"/>
    </source>
</evidence>
<evidence type="ECO:0000313" key="7">
    <source>
        <dbReference type="EMBL" id="NHO67442.1"/>
    </source>
</evidence>
<dbReference type="GO" id="GO:0046872">
    <property type="term" value="F:metal ion binding"/>
    <property type="evidence" value="ECO:0007669"/>
    <property type="project" value="UniProtKB-KW"/>
</dbReference>
<evidence type="ECO:0000259" key="6">
    <source>
        <dbReference type="Pfam" id="PF02668"/>
    </source>
</evidence>
<organism evidence="7 8">
    <name type="scientific">Pseudomaricurvus hydrocarbonicus</name>
    <dbReference type="NCBI Taxonomy" id="1470433"/>
    <lineage>
        <taxon>Bacteria</taxon>
        <taxon>Pseudomonadati</taxon>
        <taxon>Pseudomonadota</taxon>
        <taxon>Gammaproteobacteria</taxon>
        <taxon>Cellvibrionales</taxon>
        <taxon>Cellvibrionaceae</taxon>
        <taxon>Pseudomaricurvus</taxon>
    </lineage>
</organism>
<dbReference type="Gene3D" id="3.60.130.10">
    <property type="entry name" value="Clavaminate synthase-like"/>
    <property type="match status" value="1"/>
</dbReference>
<keyword evidence="3 7" id="KW-0223">Dioxygenase</keyword>
<evidence type="ECO:0000256" key="4">
    <source>
        <dbReference type="ARBA" id="ARBA00023002"/>
    </source>
</evidence>
<gene>
    <name evidence="7" type="ORF">G8770_18005</name>
</gene>